<proteinExistence type="predicted"/>
<dbReference type="Gene3D" id="1.20.5.420">
    <property type="entry name" value="Immunoglobulin FC, subunit C"/>
    <property type="match status" value="1"/>
</dbReference>
<dbReference type="InterPro" id="IPR009063">
    <property type="entry name" value="Ig/albumin-bd_sf"/>
</dbReference>
<reference evidence="2 3" key="1">
    <citation type="submission" date="2019-11" db="EMBL/GenBank/DDBJ databases">
        <title>Draft Genome Sequence of Plant Growth-Promoting Rhizosphere-Associated Bacteria.</title>
        <authorList>
            <person name="Vasilyev I.Y."/>
            <person name="Radchenko V."/>
            <person name="Ilnitskaya E.V."/>
        </authorList>
    </citation>
    <scope>NUCLEOTIDE SEQUENCE [LARGE SCALE GENOMIC DNA]</scope>
    <source>
        <strain evidence="2 3">VRA_1sq_f</strain>
    </source>
</reference>
<dbReference type="AlphaFoldDB" id="A0A6A8LSI6"/>
<name>A0A6A8LSI6_9LACO</name>
<dbReference type="EMBL" id="WKKZ01001182">
    <property type="protein sequence ID" value="MSE06664.1"/>
    <property type="molecule type" value="Genomic_DNA"/>
</dbReference>
<protein>
    <recommendedName>
        <fullName evidence="1">Protein G-related albumin-binding (GA) module domain-containing protein</fullName>
    </recommendedName>
</protein>
<comment type="caution">
    <text evidence="2">The sequence shown here is derived from an EMBL/GenBank/DDBJ whole genome shotgun (WGS) entry which is preliminary data.</text>
</comment>
<gene>
    <name evidence="2" type="ORF">GKC34_13240</name>
</gene>
<evidence type="ECO:0000313" key="2">
    <source>
        <dbReference type="EMBL" id="MSE06664.1"/>
    </source>
</evidence>
<evidence type="ECO:0000313" key="3">
    <source>
        <dbReference type="Proteomes" id="UP000437575"/>
    </source>
</evidence>
<evidence type="ECO:0000259" key="1">
    <source>
        <dbReference type="Pfam" id="PF01468"/>
    </source>
</evidence>
<dbReference type="InterPro" id="IPR002988">
    <property type="entry name" value="GA_module"/>
</dbReference>
<feature type="domain" description="Protein G-related albumin-binding (GA) module" evidence="1">
    <location>
        <begin position="3"/>
        <end position="37"/>
    </location>
</feature>
<dbReference type="Pfam" id="PF01468">
    <property type="entry name" value="GA"/>
    <property type="match status" value="1"/>
</dbReference>
<dbReference type="SUPFAM" id="SSF46997">
    <property type="entry name" value="Bacterial immunoglobulin/albumin-binding domains"/>
    <property type="match status" value="1"/>
</dbReference>
<sequence>MLELTVDQKDNFNKQIDEVTNIRDLAEVLKSAQEQANLNLKTSKDELESLIAESVTVKKSVIYVKADEDKRQAYDDLLETARAVLDDKNVTKI</sequence>
<accession>A0A6A8LSI6</accession>
<dbReference type="Proteomes" id="UP000437575">
    <property type="component" value="Unassembled WGS sequence"/>
</dbReference>
<organism evidence="2 3">
    <name type="scientific">Ligilactobacillus salivarius</name>
    <dbReference type="NCBI Taxonomy" id="1624"/>
    <lineage>
        <taxon>Bacteria</taxon>
        <taxon>Bacillati</taxon>
        <taxon>Bacillota</taxon>
        <taxon>Bacilli</taxon>
        <taxon>Lactobacillales</taxon>
        <taxon>Lactobacillaceae</taxon>
        <taxon>Ligilactobacillus</taxon>
    </lineage>
</organism>